<sequence length="279" mass="29542">MSSILPEVARRTSIRPLVINSLALAVSVTLSTVSGQQYSRSTPLAGRISVAFGRFQRDDCNARSLNIIVDIRSFKYPLAAALECASNSSNVCGYPSPPQPSKLMPPTRRSPDAFLLRLGNPGAITSTFAYARARHSLSTSLVSHCGLSVDYHSPPRHSNPSPKHVARRTHFCCLGRPGAITSTSTCAGAGTGSGSDASLAGRISVAFGHPDGAITSTSPCALARPSLHVSTQRLWRPESNTPAPDSDCHVEDTRPQAFKSRKIGYCTLGVGAMRGTMGH</sequence>
<dbReference type="EMBL" id="JAACJK010000110">
    <property type="protein sequence ID" value="KAF5332586.1"/>
    <property type="molecule type" value="Genomic_DNA"/>
</dbReference>
<dbReference type="Proteomes" id="UP000541558">
    <property type="component" value="Unassembled WGS sequence"/>
</dbReference>
<dbReference type="AlphaFoldDB" id="A0A8H5C0A9"/>
<organism evidence="1 2">
    <name type="scientific">Ephemerocybe angulata</name>
    <dbReference type="NCBI Taxonomy" id="980116"/>
    <lineage>
        <taxon>Eukaryota</taxon>
        <taxon>Fungi</taxon>
        <taxon>Dikarya</taxon>
        <taxon>Basidiomycota</taxon>
        <taxon>Agaricomycotina</taxon>
        <taxon>Agaricomycetes</taxon>
        <taxon>Agaricomycetidae</taxon>
        <taxon>Agaricales</taxon>
        <taxon>Agaricineae</taxon>
        <taxon>Psathyrellaceae</taxon>
        <taxon>Ephemerocybe</taxon>
    </lineage>
</organism>
<proteinExistence type="predicted"/>
<accession>A0A8H5C0A9</accession>
<protein>
    <submittedName>
        <fullName evidence="1">Uncharacterized protein</fullName>
    </submittedName>
</protein>
<keyword evidence="2" id="KW-1185">Reference proteome</keyword>
<name>A0A8H5C0A9_9AGAR</name>
<gene>
    <name evidence="1" type="ORF">D9611_005405</name>
</gene>
<reference evidence="1 2" key="1">
    <citation type="journal article" date="2020" name="ISME J.">
        <title>Uncovering the hidden diversity of litter-decomposition mechanisms in mushroom-forming fungi.</title>
        <authorList>
            <person name="Floudas D."/>
            <person name="Bentzer J."/>
            <person name="Ahren D."/>
            <person name="Johansson T."/>
            <person name="Persson P."/>
            <person name="Tunlid A."/>
        </authorList>
    </citation>
    <scope>NUCLEOTIDE SEQUENCE [LARGE SCALE GENOMIC DNA]</scope>
    <source>
        <strain evidence="1 2">CBS 175.51</strain>
    </source>
</reference>
<evidence type="ECO:0000313" key="1">
    <source>
        <dbReference type="EMBL" id="KAF5332586.1"/>
    </source>
</evidence>
<evidence type="ECO:0000313" key="2">
    <source>
        <dbReference type="Proteomes" id="UP000541558"/>
    </source>
</evidence>
<comment type="caution">
    <text evidence="1">The sequence shown here is derived from an EMBL/GenBank/DDBJ whole genome shotgun (WGS) entry which is preliminary data.</text>
</comment>